<name>A0A508X7N5_9HYPH</name>
<evidence type="ECO:0000313" key="3">
    <source>
        <dbReference type="EMBL" id="VTZ65778.1"/>
    </source>
</evidence>
<feature type="coiled-coil region" evidence="1">
    <location>
        <begin position="44"/>
        <end position="74"/>
    </location>
</feature>
<dbReference type="Proteomes" id="UP000507954">
    <property type="component" value="Unassembled WGS sequence"/>
</dbReference>
<feature type="compositionally biased region" description="Basic and acidic residues" evidence="2">
    <location>
        <begin position="132"/>
        <end position="143"/>
    </location>
</feature>
<dbReference type="EMBL" id="CABFNB010000162">
    <property type="protein sequence ID" value="VTZ65778.1"/>
    <property type="molecule type" value="Genomic_DNA"/>
</dbReference>
<reference evidence="3 4" key="1">
    <citation type="submission" date="2019-06" db="EMBL/GenBank/DDBJ databases">
        <authorList>
            <person name="Le Quere A."/>
            <person name="Colella S."/>
        </authorList>
    </citation>
    <scope>NUCLEOTIDE SEQUENCE [LARGE SCALE GENOMIC DNA]</scope>
    <source>
        <strain evidence="3">EmedicaeMD41</strain>
    </source>
</reference>
<dbReference type="AlphaFoldDB" id="A0A508X7N5"/>
<evidence type="ECO:0000256" key="2">
    <source>
        <dbReference type="SAM" id="MobiDB-lite"/>
    </source>
</evidence>
<evidence type="ECO:0000256" key="1">
    <source>
        <dbReference type="SAM" id="Coils"/>
    </source>
</evidence>
<sequence length="143" mass="16284">MLLSFPQELYADFAILIDQFPQRGIQGGGIVEASDRDRELIAVMRQYFAMKAELESLKEQLEAAREAAGEAIGVFYDPRQNAEHAADLQRSHRLRGEMAWLMQRAEAWGRAASGTDEHDRSEGEPEPEEWQSFEKRADALFRA</sequence>
<proteinExistence type="predicted"/>
<evidence type="ECO:0000313" key="4">
    <source>
        <dbReference type="Proteomes" id="UP000507954"/>
    </source>
</evidence>
<accession>A0A508X7N5</accession>
<keyword evidence="1" id="KW-0175">Coiled coil</keyword>
<feature type="region of interest" description="Disordered" evidence="2">
    <location>
        <begin position="110"/>
        <end position="143"/>
    </location>
</feature>
<protein>
    <submittedName>
        <fullName evidence="3">Uncharacterized protein</fullName>
    </submittedName>
</protein>
<organism evidence="3 4">
    <name type="scientific">Sinorhizobium medicae</name>
    <dbReference type="NCBI Taxonomy" id="110321"/>
    <lineage>
        <taxon>Bacteria</taxon>
        <taxon>Pseudomonadati</taxon>
        <taxon>Pseudomonadota</taxon>
        <taxon>Alphaproteobacteria</taxon>
        <taxon>Hyphomicrobiales</taxon>
        <taxon>Rhizobiaceae</taxon>
        <taxon>Sinorhizobium/Ensifer group</taxon>
        <taxon>Sinorhizobium</taxon>
    </lineage>
</organism>
<gene>
    <name evidence="3" type="ORF">EMEDMD4_900006</name>
</gene>